<feature type="compositionally biased region" description="Acidic residues" evidence="2">
    <location>
        <begin position="96"/>
        <end position="115"/>
    </location>
</feature>
<dbReference type="GO" id="GO:0043409">
    <property type="term" value="P:negative regulation of MAPK cascade"/>
    <property type="evidence" value="ECO:0007669"/>
    <property type="project" value="TreeGrafter"/>
</dbReference>
<keyword evidence="1" id="KW-0904">Protein phosphatase</keyword>
<dbReference type="InterPro" id="IPR020422">
    <property type="entry name" value="TYR_PHOSPHATASE_DUAL_dom"/>
</dbReference>
<feature type="domain" description="Tyrosine-protein phosphatase" evidence="3">
    <location>
        <begin position="473"/>
        <end position="640"/>
    </location>
</feature>
<evidence type="ECO:0000313" key="6">
    <source>
        <dbReference type="Proteomes" id="UP000626109"/>
    </source>
</evidence>
<feature type="compositionally biased region" description="Acidic residues" evidence="2">
    <location>
        <begin position="179"/>
        <end position="206"/>
    </location>
</feature>
<feature type="compositionally biased region" description="Polar residues" evidence="2">
    <location>
        <begin position="121"/>
        <end position="134"/>
    </location>
</feature>
<name>A0A813M1V6_POLGL</name>
<sequence length="759" mass="83929">MVRGSMLRGSDEADNCEASELKEADPEGEADGQTKPEENQMDDDEQEWQHYEYCDILEADEAAVEEVGTLEGELALDVAELAEQGLEAGEGAEQVEFMDLDEDEEEEEEEAEVDLAVDAAQMTQPDDAASSQNVEAAGAATPAQQPEVAQVNAAWEHAAEPEMQWAGVAAEAAEKYPELDEEDEEEDEEEEEENQFEADEVEEAGDAMEFAAAVKDGQAPLAAKVEPDEVADMEIDDLDELDFGTALAAAFGLCSTSSSLPTTTTTATTTRSAGLEASPASRKRVRQEEDVLEEKMHYESQNVKEEQENEKEEWKEEAKEKVQKEEQKSPEEQQDKVKQEKREEDAMLSASHSLLAKLRRLDPGTIRAKHYALHQAAASAEPCNPEPPEAAEQVSGPLDVEALTEDLELTRRRYCSEALEAALQPLREEMRGLAASQAPTGRRLVEVVPAGLWQVSSTSPGASPSSAGHLSGRGERAELRLLLSDATSARDLPTLRRLGVTRVVNCSPQTVRDTGRAFYGPGMEYMELWQDDFPDYCVLHDFDAVWAFVTSGGTCLIHCEQGVNRSCTLAMAVRMRLLQLRGEPSVKSWRGPRSREQWEEVSREDADLSLKEAWRYVILRKPRVLTNPSFQRQLLLFARTGFRWFPSLAGVWRTPGERRMAHFRMLAEHVAKSQVCGNPEMPWGQWWRAIVYIRDGTMRGEHSLAVAQPGQLPFDLSSGAACRKAEQRVRSYALKAMPKLLATARGLALAASSAPAGNS</sequence>
<feature type="compositionally biased region" description="Low complexity" evidence="2">
    <location>
        <begin position="255"/>
        <end position="272"/>
    </location>
</feature>
<dbReference type="EMBL" id="CAJNNW010037690">
    <property type="protein sequence ID" value="CAE8743920.1"/>
    <property type="molecule type" value="Genomic_DNA"/>
</dbReference>
<proteinExistence type="predicted"/>
<evidence type="ECO:0000256" key="2">
    <source>
        <dbReference type="SAM" id="MobiDB-lite"/>
    </source>
</evidence>
<keyword evidence="7" id="KW-1185">Reference proteome</keyword>
<dbReference type="Proteomes" id="UP000654075">
    <property type="component" value="Unassembled WGS sequence"/>
</dbReference>
<reference evidence="5" key="1">
    <citation type="submission" date="2021-02" db="EMBL/GenBank/DDBJ databases">
        <authorList>
            <person name="Dougan E. K."/>
            <person name="Rhodes N."/>
            <person name="Thang M."/>
            <person name="Chan C."/>
        </authorList>
    </citation>
    <scope>NUCLEOTIDE SEQUENCE</scope>
</reference>
<evidence type="ECO:0000313" key="7">
    <source>
        <dbReference type="Proteomes" id="UP000654075"/>
    </source>
</evidence>
<evidence type="ECO:0000259" key="3">
    <source>
        <dbReference type="SMART" id="SM00195"/>
    </source>
</evidence>
<evidence type="ECO:0000256" key="1">
    <source>
        <dbReference type="ARBA" id="ARBA00022912"/>
    </source>
</evidence>
<protein>
    <recommendedName>
        <fullName evidence="3">Tyrosine-protein phosphatase domain-containing protein</fullName>
    </recommendedName>
</protein>
<dbReference type="InterPro" id="IPR029021">
    <property type="entry name" value="Prot-tyrosine_phosphatase-like"/>
</dbReference>
<organism evidence="5 6">
    <name type="scientific">Polarella glacialis</name>
    <name type="common">Dinoflagellate</name>
    <dbReference type="NCBI Taxonomy" id="89957"/>
    <lineage>
        <taxon>Eukaryota</taxon>
        <taxon>Sar</taxon>
        <taxon>Alveolata</taxon>
        <taxon>Dinophyceae</taxon>
        <taxon>Suessiales</taxon>
        <taxon>Suessiaceae</taxon>
        <taxon>Polarella</taxon>
    </lineage>
</organism>
<evidence type="ECO:0000313" key="5">
    <source>
        <dbReference type="EMBL" id="CAE8743920.1"/>
    </source>
</evidence>
<comment type="caution">
    <text evidence="5">The sequence shown here is derived from an EMBL/GenBank/DDBJ whole genome shotgun (WGS) entry which is preliminary data.</text>
</comment>
<feature type="compositionally biased region" description="Basic and acidic residues" evidence="2">
    <location>
        <begin position="286"/>
        <end position="345"/>
    </location>
</feature>
<dbReference type="SUPFAM" id="SSF52799">
    <property type="entry name" value="(Phosphotyrosine protein) phosphatases II"/>
    <property type="match status" value="1"/>
</dbReference>
<dbReference type="PANTHER" id="PTHR10159:SF529">
    <property type="entry name" value="TYROSINE-PROTEIN PHOSPHATASE DOMAIN-CONTAINING PROTEIN"/>
    <property type="match status" value="1"/>
</dbReference>
<dbReference type="GO" id="GO:0005737">
    <property type="term" value="C:cytoplasm"/>
    <property type="evidence" value="ECO:0007669"/>
    <property type="project" value="TreeGrafter"/>
</dbReference>
<dbReference type="Gene3D" id="3.90.190.10">
    <property type="entry name" value="Protein tyrosine phosphatase superfamily"/>
    <property type="match status" value="1"/>
</dbReference>
<evidence type="ECO:0000313" key="4">
    <source>
        <dbReference type="EMBL" id="CAE8596364.1"/>
    </source>
</evidence>
<dbReference type="SMART" id="SM00195">
    <property type="entry name" value="DSPc"/>
    <property type="match status" value="1"/>
</dbReference>
<dbReference type="OrthoDB" id="448050at2759"/>
<gene>
    <name evidence="4" type="ORF">PGLA1383_LOCUS14829</name>
    <name evidence="5" type="ORF">PGLA2088_LOCUS51635</name>
</gene>
<accession>A0A813M1V6</accession>
<keyword evidence="1" id="KW-0378">Hydrolase</keyword>
<dbReference type="PANTHER" id="PTHR10159">
    <property type="entry name" value="DUAL SPECIFICITY PROTEIN PHOSPHATASE"/>
    <property type="match status" value="1"/>
</dbReference>
<dbReference type="CDD" id="cd14498">
    <property type="entry name" value="DSP"/>
    <property type="match status" value="1"/>
</dbReference>
<feature type="region of interest" description="Disordered" evidence="2">
    <location>
        <begin position="1"/>
        <end position="49"/>
    </location>
</feature>
<dbReference type="AlphaFoldDB" id="A0A813M1V6"/>
<feature type="region of interest" description="Disordered" evidence="2">
    <location>
        <begin position="169"/>
        <end position="228"/>
    </location>
</feature>
<dbReference type="EMBL" id="CAJNNV010008539">
    <property type="protein sequence ID" value="CAE8596364.1"/>
    <property type="molecule type" value="Genomic_DNA"/>
</dbReference>
<dbReference type="GO" id="GO:0004721">
    <property type="term" value="F:phosphoprotein phosphatase activity"/>
    <property type="evidence" value="ECO:0007669"/>
    <property type="project" value="UniProtKB-KW"/>
</dbReference>
<feature type="region of interest" description="Disordered" evidence="2">
    <location>
        <begin position="87"/>
        <end position="152"/>
    </location>
</feature>
<feature type="region of interest" description="Disordered" evidence="2">
    <location>
        <begin position="253"/>
        <end position="348"/>
    </location>
</feature>
<dbReference type="Proteomes" id="UP000626109">
    <property type="component" value="Unassembled WGS sequence"/>
</dbReference>